<feature type="transmembrane region" description="Helical" evidence="1">
    <location>
        <begin position="20"/>
        <end position="42"/>
    </location>
</feature>
<comment type="caution">
    <text evidence="2">The sequence shown here is derived from an EMBL/GenBank/DDBJ whole genome shotgun (WGS) entry which is preliminary data.</text>
</comment>
<proteinExistence type="predicted"/>
<evidence type="ECO:0000313" key="2">
    <source>
        <dbReference type="EMBL" id="CAH1999232.1"/>
    </source>
</evidence>
<keyword evidence="1" id="KW-1133">Transmembrane helix</keyword>
<dbReference type="AlphaFoldDB" id="A0A9P0PW10"/>
<keyword evidence="1" id="KW-0472">Membrane</keyword>
<name>A0A9P0PW10_ACAOB</name>
<gene>
    <name evidence="2" type="ORF">ACAOBT_LOCUS24874</name>
</gene>
<evidence type="ECO:0000256" key="1">
    <source>
        <dbReference type="SAM" id="Phobius"/>
    </source>
</evidence>
<dbReference type="Proteomes" id="UP001152888">
    <property type="component" value="Unassembled WGS sequence"/>
</dbReference>
<dbReference type="EMBL" id="CAKOFQ010007359">
    <property type="protein sequence ID" value="CAH1999232.1"/>
    <property type="molecule type" value="Genomic_DNA"/>
</dbReference>
<keyword evidence="3" id="KW-1185">Reference proteome</keyword>
<protein>
    <submittedName>
        <fullName evidence="2">Uncharacterized protein</fullName>
    </submittedName>
</protein>
<organism evidence="2 3">
    <name type="scientific">Acanthoscelides obtectus</name>
    <name type="common">Bean weevil</name>
    <name type="synonym">Bruchus obtectus</name>
    <dbReference type="NCBI Taxonomy" id="200917"/>
    <lineage>
        <taxon>Eukaryota</taxon>
        <taxon>Metazoa</taxon>
        <taxon>Ecdysozoa</taxon>
        <taxon>Arthropoda</taxon>
        <taxon>Hexapoda</taxon>
        <taxon>Insecta</taxon>
        <taxon>Pterygota</taxon>
        <taxon>Neoptera</taxon>
        <taxon>Endopterygota</taxon>
        <taxon>Coleoptera</taxon>
        <taxon>Polyphaga</taxon>
        <taxon>Cucujiformia</taxon>
        <taxon>Chrysomeloidea</taxon>
        <taxon>Chrysomelidae</taxon>
        <taxon>Bruchinae</taxon>
        <taxon>Bruchini</taxon>
        <taxon>Acanthoscelides</taxon>
    </lineage>
</organism>
<keyword evidence="1" id="KW-0812">Transmembrane</keyword>
<evidence type="ECO:0000313" key="3">
    <source>
        <dbReference type="Proteomes" id="UP001152888"/>
    </source>
</evidence>
<feature type="transmembrane region" description="Helical" evidence="1">
    <location>
        <begin position="73"/>
        <end position="92"/>
    </location>
</feature>
<sequence>MDKYNSNGNPSCCSDVFNFLGISPVAPITMGMMTTVSMSHIWRISSLRGNKHRCKSQQNVSWIEAPRSKETRIVFLCIVLVFINLSLIVISFY</sequence>
<accession>A0A9P0PW10</accession>
<reference evidence="2" key="1">
    <citation type="submission" date="2022-03" db="EMBL/GenBank/DDBJ databases">
        <authorList>
            <person name="Sayadi A."/>
        </authorList>
    </citation>
    <scope>NUCLEOTIDE SEQUENCE</scope>
</reference>